<accession>A0A061D5Q2</accession>
<evidence type="ECO:0008006" key="3">
    <source>
        <dbReference type="Google" id="ProtNLM"/>
    </source>
</evidence>
<protein>
    <recommendedName>
        <fullName evidence="3">6-Cys domain-containing protein</fullName>
    </recommendedName>
</protein>
<dbReference type="KEGG" id="bbig:BBBOND_0211930"/>
<organism evidence="1 2">
    <name type="scientific">Babesia bigemina</name>
    <dbReference type="NCBI Taxonomy" id="5866"/>
    <lineage>
        <taxon>Eukaryota</taxon>
        <taxon>Sar</taxon>
        <taxon>Alveolata</taxon>
        <taxon>Apicomplexa</taxon>
        <taxon>Aconoidasida</taxon>
        <taxon>Piroplasmida</taxon>
        <taxon>Babesiidae</taxon>
        <taxon>Babesia</taxon>
    </lineage>
</organism>
<proteinExistence type="predicted"/>
<dbReference type="GeneID" id="24564592"/>
<gene>
    <name evidence="1" type="ORF">BBBOND_0211930</name>
</gene>
<dbReference type="VEuPathDB" id="PiroplasmaDB:BBBOND_0211930"/>
<dbReference type="EMBL" id="LK391708">
    <property type="protein sequence ID" value="CDR96051.1"/>
    <property type="molecule type" value="Genomic_DNA"/>
</dbReference>
<dbReference type="Proteomes" id="UP000033188">
    <property type="component" value="Chromosome 2"/>
</dbReference>
<evidence type="ECO:0000313" key="1">
    <source>
        <dbReference type="EMBL" id="CDR96051.1"/>
    </source>
</evidence>
<dbReference type="AlphaFoldDB" id="A0A061D5Q2"/>
<keyword evidence="2" id="KW-1185">Reference proteome</keyword>
<name>A0A061D5Q2_BABBI</name>
<sequence length="638" mass="72705">MEYDFTDNMSSLYTNALVAFHINMDDLGIATLACPRHVNGTEYVWHPQPTADHNFSLDTYVIKDGEFHSVPLSTVVIKEARRLHFWKASKPSQTNLHCYLGNDSIYAITENRLVFICGPRDLVLTDALQARLARLREIYEREVYLWDQPTPLVEEIAKIGKSLGVVFLHRNRQHKLLQGCGSRPSKLFAPDDDVAVDPITNTRSCVVDPVSESPIGFICQGRIEPDDCMRYLLDSTGRVVTAPTPHLYRNLDNRGKWVIAQYFNGVALPRFNGECRCIDPGTGHVKARMEIRWKTEYVCDITSMIARNRFNPIRGPWCSVMLHPGATLTIKLPKQTVKSTPTNEEFEEDGDVDEDALSVPFSQLPSIHEYETEFKPDVSLIIRQRQTIHDFDLYDEILIYEAFTGNVLEVDVSQMERGEVKLKYRVDRPLALRSGGNSFLYHWTFLSRNENVLEKIRAVVNVSFAPTYLYNIIGCDRWRPSMFDPANDIDSLTIKDMGNGIGETYEWLLDVRSGEEQAGIRCGPNEELFPDNCESTGYDLSSNQIAPFPTAVRNATLYPVRGFQVLAMSFQNVPVSHACSCVDEHGHETSRLILRSNRGEVYMYTVRREEAYQRLLPYSLLPLTEVAYIYANITPMLN</sequence>
<reference evidence="2" key="1">
    <citation type="submission" date="2014-06" db="EMBL/GenBank/DDBJ databases">
        <authorList>
            <person name="Aslett M."/>
            <person name="De Silva N."/>
        </authorList>
    </citation>
    <scope>NUCLEOTIDE SEQUENCE [LARGE SCALE GENOMIC DNA]</scope>
    <source>
        <strain evidence="2">Bond</strain>
    </source>
</reference>
<dbReference type="OrthoDB" id="365660at2759"/>
<dbReference type="RefSeq" id="XP_012768237.1">
    <property type="nucleotide sequence ID" value="XM_012912783.1"/>
</dbReference>
<evidence type="ECO:0000313" key="2">
    <source>
        <dbReference type="Proteomes" id="UP000033188"/>
    </source>
</evidence>